<accession>A0A926WJT7</accession>
<evidence type="ECO:0000256" key="3">
    <source>
        <dbReference type="SAM" id="Coils"/>
    </source>
</evidence>
<dbReference type="SUPFAM" id="SSF51120">
    <property type="entry name" value="beta-Roll"/>
    <property type="match status" value="6"/>
</dbReference>
<keyword evidence="2" id="KW-0964">Secreted</keyword>
<dbReference type="GO" id="GO:0005576">
    <property type="term" value="C:extracellular region"/>
    <property type="evidence" value="ECO:0007669"/>
    <property type="project" value="UniProtKB-SubCell"/>
</dbReference>
<dbReference type="Gene3D" id="2.150.10.10">
    <property type="entry name" value="Serralysin-like metalloprotease, C-terminal"/>
    <property type="match status" value="6"/>
</dbReference>
<dbReference type="InterPro" id="IPR050557">
    <property type="entry name" value="RTX_toxin/Mannuronan_C5-epim"/>
</dbReference>
<evidence type="ECO:0008006" key="6">
    <source>
        <dbReference type="Google" id="ProtNLM"/>
    </source>
</evidence>
<organism evidence="4 5">
    <name type="scientific">Anabaena sphaerica FACHB-251</name>
    <dbReference type="NCBI Taxonomy" id="2692883"/>
    <lineage>
        <taxon>Bacteria</taxon>
        <taxon>Bacillati</taxon>
        <taxon>Cyanobacteriota</taxon>
        <taxon>Cyanophyceae</taxon>
        <taxon>Nostocales</taxon>
        <taxon>Nostocaceae</taxon>
        <taxon>Anabaena</taxon>
    </lineage>
</organism>
<proteinExistence type="predicted"/>
<evidence type="ECO:0000313" key="5">
    <source>
        <dbReference type="Proteomes" id="UP000662185"/>
    </source>
</evidence>
<dbReference type="PROSITE" id="PS00330">
    <property type="entry name" value="HEMOLYSIN_CALCIUM"/>
    <property type="match status" value="4"/>
</dbReference>
<dbReference type="AlphaFoldDB" id="A0A926WJT7"/>
<keyword evidence="5" id="KW-1185">Reference proteome</keyword>
<comment type="caution">
    <text evidence="4">The sequence shown here is derived from an EMBL/GenBank/DDBJ whole genome shotgun (WGS) entry which is preliminary data.</text>
</comment>
<dbReference type="GO" id="GO:0005509">
    <property type="term" value="F:calcium ion binding"/>
    <property type="evidence" value="ECO:0007669"/>
    <property type="project" value="InterPro"/>
</dbReference>
<comment type="subcellular location">
    <subcellularLocation>
        <location evidence="1">Secreted</location>
    </subcellularLocation>
</comment>
<sequence>MNVFGTNNNDTLMGGQGADSIYGYGGDDTLYGGVGDDLDGADGNDTFIATEAATIIGGSGINTLISNYSQSNDGVGIHLDANPRGLFMHIDQLGGGRNFLRFGGIDALNVTGTQYNDILDGGMLNATLNGGAGNDALLGQKGVFSGGSGTDTLTANYYTMNVPYGVHLGWNGENTVRRRDNGSIILTHDGIEAFNFTGTDFLDYLSGQNGDDIFYGLGSNDILEGGNGNDILDGGRGNDILDGGNGKDQLFDVSGSDTLKGGAGDDYLYTVADTQGAIKQLYGGQGADTFVVDIKGDINLGFDFDVAKLGNFVNAITLPENNGLDWQRLGIDVAFSALGAGLGAIPVVGSLASFWTSLAQTGVDAYLDQEELEAQINEQLEKANQAVKQYGTQDWGKVFQQGTRDVIYINDFQIGLDNILLPRLPDATHFYQVDLVNGGQGGVFVSVRNSGVIEQFKNVAFIANNYTDVGITDQKFQEIITDLIQGSTIGTFTKTAFIGQNNVSATEIITATFANDNIQANGGNDEVFGYYGDDVIQGGDGNDTIYGGSNRNPSYARYESEYGNDGNDIISGGAGNDVLYGESGNDFLNGDEGNDLLYGGVGNNTLVGGAGDDILVNTNGTVDGGTGTDTLIADYTGKADGNGVHLGWASTNHIYNRVNGQSLVNFSNVENFNITGTQYSDAFEGRSGNDIFNGGAGNDELYGAAGDDILNPGYSLNSTDIVDGGTGNDTLVVDYSAKADGAGIHLGWSNTNNVFNRLNGQLLVNVSNVENFNITGTQYSDAFQGRSGNDIFNGGAGDDYLYGGVGNDTLTGGIGADQFVFNSVSEGIDVIKDFSWQQGDKIQILGSSFGASSTNQFNFNTSTGALSFNGQQFATLENISNAYDFIPSYDIVIV</sequence>
<dbReference type="InterPro" id="IPR001343">
    <property type="entry name" value="Hemolysn_Ca-bd"/>
</dbReference>
<dbReference type="Pfam" id="PF00353">
    <property type="entry name" value="HemolysinCabind"/>
    <property type="match status" value="7"/>
</dbReference>
<dbReference type="EMBL" id="JACJQU010000013">
    <property type="protein sequence ID" value="MBD2295480.1"/>
    <property type="molecule type" value="Genomic_DNA"/>
</dbReference>
<protein>
    <recommendedName>
        <fullName evidence="6">Calcium-binding protein</fullName>
    </recommendedName>
</protein>
<name>A0A926WJT7_9NOST</name>
<feature type="coiled-coil region" evidence="3">
    <location>
        <begin position="366"/>
        <end position="393"/>
    </location>
</feature>
<gene>
    <name evidence="4" type="ORF">H6G06_18895</name>
</gene>
<dbReference type="PANTHER" id="PTHR38340:SF1">
    <property type="entry name" value="S-LAYER PROTEIN"/>
    <property type="match status" value="1"/>
</dbReference>
<dbReference type="InterPro" id="IPR011049">
    <property type="entry name" value="Serralysin-like_metalloprot_C"/>
</dbReference>
<dbReference type="Proteomes" id="UP000662185">
    <property type="component" value="Unassembled WGS sequence"/>
</dbReference>
<evidence type="ECO:0000256" key="2">
    <source>
        <dbReference type="ARBA" id="ARBA00022525"/>
    </source>
</evidence>
<dbReference type="RefSeq" id="WP_277875210.1">
    <property type="nucleotide sequence ID" value="NZ_JACJQU010000013.1"/>
</dbReference>
<reference evidence="5" key="1">
    <citation type="journal article" date="2020" name="ISME J.">
        <title>Comparative genomics reveals insights into cyanobacterial evolution and habitat adaptation.</title>
        <authorList>
            <person name="Chen M.Y."/>
            <person name="Teng W.K."/>
            <person name="Zhao L."/>
            <person name="Hu C.X."/>
            <person name="Zhou Y.K."/>
            <person name="Han B.P."/>
            <person name="Song L.R."/>
            <person name="Shu W.S."/>
        </authorList>
    </citation>
    <scope>NUCLEOTIDE SEQUENCE [LARGE SCALE GENOMIC DNA]</scope>
    <source>
        <strain evidence="5">FACHB-251</strain>
    </source>
</reference>
<evidence type="ECO:0000256" key="1">
    <source>
        <dbReference type="ARBA" id="ARBA00004613"/>
    </source>
</evidence>
<dbReference type="PRINTS" id="PR00313">
    <property type="entry name" value="CABNDNGRPT"/>
</dbReference>
<keyword evidence="3" id="KW-0175">Coiled coil</keyword>
<dbReference type="InterPro" id="IPR018511">
    <property type="entry name" value="Hemolysin-typ_Ca-bd_CS"/>
</dbReference>
<dbReference type="PANTHER" id="PTHR38340">
    <property type="entry name" value="S-LAYER PROTEIN"/>
    <property type="match status" value="1"/>
</dbReference>
<evidence type="ECO:0000313" key="4">
    <source>
        <dbReference type="EMBL" id="MBD2295480.1"/>
    </source>
</evidence>